<accession>A0A2R6NK45</accession>
<feature type="compositionally biased region" description="Gly residues" evidence="1">
    <location>
        <begin position="782"/>
        <end position="796"/>
    </location>
</feature>
<feature type="transmembrane region" description="Helical" evidence="2">
    <location>
        <begin position="66"/>
        <end position="84"/>
    </location>
</feature>
<keyword evidence="5" id="KW-1185">Reference proteome</keyword>
<protein>
    <recommendedName>
        <fullName evidence="3">DUF6535 domain-containing protein</fullName>
    </recommendedName>
</protein>
<name>A0A2R6NK45_9APHY</name>
<feature type="region of interest" description="Disordered" evidence="1">
    <location>
        <begin position="776"/>
        <end position="796"/>
    </location>
</feature>
<keyword evidence="2" id="KW-1133">Transmembrane helix</keyword>
<feature type="transmembrane region" description="Helical" evidence="2">
    <location>
        <begin position="190"/>
        <end position="208"/>
    </location>
</feature>
<dbReference type="AlphaFoldDB" id="A0A2R6NK45"/>
<comment type="caution">
    <text evidence="4">The sequence shown here is derived from an EMBL/GenBank/DDBJ whole genome shotgun (WGS) entry which is preliminary data.</text>
</comment>
<organism evidence="4 5">
    <name type="scientific">Hermanssonia centrifuga</name>
    <dbReference type="NCBI Taxonomy" id="98765"/>
    <lineage>
        <taxon>Eukaryota</taxon>
        <taxon>Fungi</taxon>
        <taxon>Dikarya</taxon>
        <taxon>Basidiomycota</taxon>
        <taxon>Agaricomycotina</taxon>
        <taxon>Agaricomycetes</taxon>
        <taxon>Polyporales</taxon>
        <taxon>Meruliaceae</taxon>
        <taxon>Hermanssonia</taxon>
    </lineage>
</organism>
<dbReference type="EMBL" id="MLYV02001139">
    <property type="protein sequence ID" value="PSR72696.1"/>
    <property type="molecule type" value="Genomic_DNA"/>
</dbReference>
<keyword evidence="2" id="KW-0812">Transmembrane</keyword>
<reference evidence="4 5" key="1">
    <citation type="submission" date="2018-02" db="EMBL/GenBank/DDBJ databases">
        <title>Genome sequence of the basidiomycete white-rot fungus Phlebia centrifuga.</title>
        <authorList>
            <person name="Granchi Z."/>
            <person name="Peng M."/>
            <person name="de Vries R.P."/>
            <person name="Hilden K."/>
            <person name="Makela M.R."/>
            <person name="Grigoriev I."/>
            <person name="Riley R."/>
        </authorList>
    </citation>
    <scope>NUCLEOTIDE SEQUENCE [LARGE SCALE GENOMIC DNA]</scope>
    <source>
        <strain evidence="4 5">FBCC195</strain>
    </source>
</reference>
<evidence type="ECO:0000313" key="4">
    <source>
        <dbReference type="EMBL" id="PSR72696.1"/>
    </source>
</evidence>
<feature type="transmembrane region" description="Helical" evidence="2">
    <location>
        <begin position="20"/>
        <end position="39"/>
    </location>
</feature>
<keyword evidence="2" id="KW-0472">Membrane</keyword>
<dbReference type="OrthoDB" id="2799095at2759"/>
<feature type="transmembrane region" description="Helical" evidence="2">
    <location>
        <begin position="96"/>
        <end position="117"/>
    </location>
</feature>
<sequence>MARTVREVDEEKVRDCKEDIDTLLVFAGLFSAIMTAFLIESYQLLSPSDTSTIIDLLKQISSQTNSYTISAGFLNATLSLVAPTEPFEPSISAIRVNVLWFASLIFSLVTASFGILVKQWLREYLAGDYTSPQARLRIRQFRYPGLAHWKVFEIAAVLPLLLQLSLGLFLLGLCLFTWSVHPSIGKTSTPLIAGWAFLFVTVTVAPAFSPRCPYKTTLLKTPLKSLRGLLRRTSLFRPLYEKPWRTELDRQSSSDSVVTQLVREPVVDGNRFLPFEEDDAALDEKNDTEMLAAVDTILLDDDLLRTTMWETLQQTIPAPSDAIKFVSQAIERRLQQNVLSAVSTSIPDLRLLSKRGWGAIVDIVADTLNKNYDFRSLLPSWMEDALIILLSFNDFPLTSNGNRALSLWISSEAHAYTSRIIASHTPDYKSFTHVLRRMRSAFTLCTSEDVVTCLHYILRDRIADGDQDIAFSDILRTESEVPEDTVHSVLVILLDVAMRRLPDDTSPWTVGVQRALNAILSTPVPTCTRPEISLLLSKLMQRETLAIGLMTEIAATTPHYQAFHAEACHNLERAYIDNDFTGRKLILAGQISMIKAYNDGLYDDPKYLPISFIQLCHVYLCILDEAQKNDAFDAGLRSDWRELWIHMAIAARRFKLKDDDANEHAKFAEICLRSLQDLDDRVSLKPLNANVVGDGKHDGYEMGYLEWLEGFKPEDSLFNDDLFDALSIFLPDEAAVKFKRVKCLRDLRTSAQVDAPLSQEISGSSMNDDEVGPEAGQIMDGENGGGMTDAGFGYGD</sequence>
<proteinExistence type="predicted"/>
<evidence type="ECO:0000256" key="2">
    <source>
        <dbReference type="SAM" id="Phobius"/>
    </source>
</evidence>
<dbReference type="InterPro" id="IPR045338">
    <property type="entry name" value="DUF6535"/>
</dbReference>
<feature type="domain" description="DUF6535" evidence="3">
    <location>
        <begin position="2"/>
        <end position="179"/>
    </location>
</feature>
<feature type="transmembrane region" description="Helical" evidence="2">
    <location>
        <begin position="154"/>
        <end position="178"/>
    </location>
</feature>
<evidence type="ECO:0000313" key="5">
    <source>
        <dbReference type="Proteomes" id="UP000186601"/>
    </source>
</evidence>
<dbReference type="Pfam" id="PF20153">
    <property type="entry name" value="DUF6535"/>
    <property type="match status" value="1"/>
</dbReference>
<dbReference type="Proteomes" id="UP000186601">
    <property type="component" value="Unassembled WGS sequence"/>
</dbReference>
<dbReference type="STRING" id="98765.A0A2R6NK45"/>
<evidence type="ECO:0000256" key="1">
    <source>
        <dbReference type="SAM" id="MobiDB-lite"/>
    </source>
</evidence>
<evidence type="ECO:0000259" key="3">
    <source>
        <dbReference type="Pfam" id="PF20153"/>
    </source>
</evidence>
<gene>
    <name evidence="4" type="ORF">PHLCEN_2v11391</name>
</gene>